<feature type="transmembrane region" description="Helical" evidence="6">
    <location>
        <begin position="103"/>
        <end position="124"/>
    </location>
</feature>
<name>A0ABD2WWR6_9HYME</name>
<evidence type="ECO:0000313" key="7">
    <source>
        <dbReference type="EMBL" id="KAL3396896.1"/>
    </source>
</evidence>
<keyword evidence="4 6" id="KW-1133">Transmembrane helix</keyword>
<keyword evidence="6" id="KW-0675">Receptor</keyword>
<keyword evidence="5 6" id="KW-0472">Membrane</keyword>
<feature type="transmembrane region" description="Helical" evidence="6">
    <location>
        <begin position="195"/>
        <end position="214"/>
    </location>
</feature>
<dbReference type="Proteomes" id="UP001627154">
    <property type="component" value="Unassembled WGS sequence"/>
</dbReference>
<evidence type="ECO:0000256" key="1">
    <source>
        <dbReference type="ARBA" id="ARBA00004651"/>
    </source>
</evidence>
<dbReference type="InterPro" id="IPR013604">
    <property type="entry name" value="7TM_chemorcpt"/>
</dbReference>
<feature type="transmembrane region" description="Helical" evidence="6">
    <location>
        <begin position="27"/>
        <end position="47"/>
    </location>
</feature>
<evidence type="ECO:0000256" key="4">
    <source>
        <dbReference type="ARBA" id="ARBA00022989"/>
    </source>
</evidence>
<feature type="transmembrane region" description="Helical" evidence="6">
    <location>
        <begin position="269"/>
        <end position="293"/>
    </location>
</feature>
<dbReference type="GO" id="GO:0007165">
    <property type="term" value="P:signal transduction"/>
    <property type="evidence" value="ECO:0007669"/>
    <property type="project" value="UniProtKB-KW"/>
</dbReference>
<comment type="similarity">
    <text evidence="6">Belongs to the insect chemoreceptor superfamily. Gustatory receptor (GR) family.</text>
</comment>
<evidence type="ECO:0000256" key="2">
    <source>
        <dbReference type="ARBA" id="ARBA00022475"/>
    </source>
</evidence>
<gene>
    <name evidence="7" type="ORF">TKK_009266</name>
</gene>
<feature type="transmembrane region" description="Helical" evidence="6">
    <location>
        <begin position="67"/>
        <end position="91"/>
    </location>
</feature>
<feature type="transmembrane region" description="Helical" evidence="6">
    <location>
        <begin position="313"/>
        <end position="332"/>
    </location>
</feature>
<evidence type="ECO:0000256" key="3">
    <source>
        <dbReference type="ARBA" id="ARBA00022692"/>
    </source>
</evidence>
<comment type="caution">
    <text evidence="7">The sequence shown here is derived from an EMBL/GenBank/DDBJ whole genome shotgun (WGS) entry which is preliminary data.</text>
</comment>
<dbReference type="Pfam" id="PF08395">
    <property type="entry name" value="7tm_7"/>
    <property type="match status" value="1"/>
</dbReference>
<dbReference type="AlphaFoldDB" id="A0ABD2WWR6"/>
<accession>A0ABD2WWR6</accession>
<evidence type="ECO:0000256" key="6">
    <source>
        <dbReference type="RuleBase" id="RU363108"/>
    </source>
</evidence>
<keyword evidence="6" id="KW-0807">Transducer</keyword>
<comment type="function">
    <text evidence="6">Gustatory receptor which mediates acceptance or avoidance behavior, depending on its substrates.</text>
</comment>
<sequence>MSHESRKNYSVRIETKMTTKTLAKWEVVALLILLYSFKILGLVPYKFEVFTKPTYNWKFTPCRLSRLYNLVLGCALFVSGVLGNLTIGHWFEWRPKNPFDMHIFMIRLYLRCFAAIFTLVVFFFKVDDLIMLTHKVIEIKEMSLRVSKKASKSVKTALCKCIQLYIFFNGLWILIRFPLNIVEAQGLIVECSYFYSMNIINGIFMQYTFFLIFLKSELQNLNDTMMEISQVHVAQLIRLNEKKKKKEKLSLIFELHATLFNFSRDLSCFYALTILIDISTTFVTLILQTYILLHDNQELTWYDGAGLLGLTRNILFELILISIPLSLTVNVTDCIDEIGNALTTYVMIVMQWRKYAIPTTDRSSKH</sequence>
<protein>
    <recommendedName>
        <fullName evidence="6">Gustatory receptor</fullName>
    </recommendedName>
</protein>
<keyword evidence="2 6" id="KW-1003">Cell membrane</keyword>
<keyword evidence="3 6" id="KW-0812">Transmembrane</keyword>
<comment type="subcellular location">
    <subcellularLocation>
        <location evidence="1 6">Cell membrane</location>
        <topology evidence="1 6">Multi-pass membrane protein</topology>
    </subcellularLocation>
</comment>
<feature type="transmembrane region" description="Helical" evidence="6">
    <location>
        <begin position="157"/>
        <end position="175"/>
    </location>
</feature>
<dbReference type="EMBL" id="JBJJXI010000068">
    <property type="protein sequence ID" value="KAL3396896.1"/>
    <property type="molecule type" value="Genomic_DNA"/>
</dbReference>
<dbReference type="GO" id="GO:0005886">
    <property type="term" value="C:plasma membrane"/>
    <property type="evidence" value="ECO:0007669"/>
    <property type="project" value="UniProtKB-SubCell"/>
</dbReference>
<evidence type="ECO:0000256" key="5">
    <source>
        <dbReference type="ARBA" id="ARBA00023136"/>
    </source>
</evidence>
<organism evidence="7 8">
    <name type="scientific">Trichogramma kaykai</name>
    <dbReference type="NCBI Taxonomy" id="54128"/>
    <lineage>
        <taxon>Eukaryota</taxon>
        <taxon>Metazoa</taxon>
        <taxon>Ecdysozoa</taxon>
        <taxon>Arthropoda</taxon>
        <taxon>Hexapoda</taxon>
        <taxon>Insecta</taxon>
        <taxon>Pterygota</taxon>
        <taxon>Neoptera</taxon>
        <taxon>Endopterygota</taxon>
        <taxon>Hymenoptera</taxon>
        <taxon>Apocrita</taxon>
        <taxon>Proctotrupomorpha</taxon>
        <taxon>Chalcidoidea</taxon>
        <taxon>Trichogrammatidae</taxon>
        <taxon>Trichogramma</taxon>
    </lineage>
</organism>
<keyword evidence="8" id="KW-1185">Reference proteome</keyword>
<evidence type="ECO:0000313" key="8">
    <source>
        <dbReference type="Proteomes" id="UP001627154"/>
    </source>
</evidence>
<proteinExistence type="inferred from homology"/>
<reference evidence="7 8" key="1">
    <citation type="journal article" date="2024" name="bioRxiv">
        <title>A reference genome for Trichogramma kaykai: A tiny desert-dwelling parasitoid wasp with competing sex-ratio distorters.</title>
        <authorList>
            <person name="Culotta J."/>
            <person name="Lindsey A.R."/>
        </authorList>
    </citation>
    <scope>NUCLEOTIDE SEQUENCE [LARGE SCALE GENOMIC DNA]</scope>
    <source>
        <strain evidence="7 8">KSX58</strain>
    </source>
</reference>